<accession>A0A835BWN3</accession>
<comment type="caution">
    <text evidence="1">The sequence shown here is derived from an EMBL/GenBank/DDBJ whole genome shotgun (WGS) entry which is preliminary data.</text>
</comment>
<dbReference type="PANTHER" id="PTHR33377">
    <property type="entry name" value="OS10G0134700 PROTEIN-RELATED"/>
    <property type="match status" value="1"/>
</dbReference>
<name>A0A835BWN3_9POAL</name>
<dbReference type="Proteomes" id="UP000636709">
    <property type="component" value="Unassembled WGS sequence"/>
</dbReference>
<evidence type="ECO:0000313" key="1">
    <source>
        <dbReference type="EMBL" id="KAF8713980.1"/>
    </source>
</evidence>
<proteinExistence type="predicted"/>
<dbReference type="PANTHER" id="PTHR33377:SF4">
    <property type="entry name" value="OS07G0285800 PROTEIN"/>
    <property type="match status" value="1"/>
</dbReference>
<gene>
    <name evidence="1" type="ORF">HU200_027968</name>
</gene>
<keyword evidence="2" id="KW-1185">Reference proteome</keyword>
<protein>
    <submittedName>
        <fullName evidence="1">Uncharacterized protein</fullName>
    </submittedName>
</protein>
<dbReference type="InterPro" id="IPR013181">
    <property type="entry name" value="DUF1719"/>
</dbReference>
<evidence type="ECO:0000313" key="2">
    <source>
        <dbReference type="Proteomes" id="UP000636709"/>
    </source>
</evidence>
<organism evidence="1 2">
    <name type="scientific">Digitaria exilis</name>
    <dbReference type="NCBI Taxonomy" id="1010633"/>
    <lineage>
        <taxon>Eukaryota</taxon>
        <taxon>Viridiplantae</taxon>
        <taxon>Streptophyta</taxon>
        <taxon>Embryophyta</taxon>
        <taxon>Tracheophyta</taxon>
        <taxon>Spermatophyta</taxon>
        <taxon>Magnoliopsida</taxon>
        <taxon>Liliopsida</taxon>
        <taxon>Poales</taxon>
        <taxon>Poaceae</taxon>
        <taxon>PACMAD clade</taxon>
        <taxon>Panicoideae</taxon>
        <taxon>Panicodae</taxon>
        <taxon>Paniceae</taxon>
        <taxon>Anthephorinae</taxon>
        <taxon>Digitaria</taxon>
    </lineage>
</organism>
<sequence>MEEFMAAAAQVVGGAVLQEIVSRGASLVLGKRKDKASQGHYLERLNKAVHEVEFILDRTAKLPITEVSLLRDRIELKRDFIQSPCLLINKQHKKSKTSQGQQDTLRAVTCSSSHPQGLLATRSAMFLVSSFIAASKDDLWLSSDVVERFEQFADSARNILTRVESSCSLRRWMCFSSPLVRHLFEWKTLIYRKVQEDQERRFCMWPARLEEDRGVEVHIDYKYLDHKRPEKSFSLWFVLRLSESTDIAGVAMDCLQSLASQFKLQADTAMGELTLLANLQDVSHSNAPPWASYAVEAIGDNDDECVDVSIQQLGETQRASTGRQEQRTEDGIVHSSMQVLVLSGTPEFLFWLLLALAGHSMVSSVKICEELVSSFI</sequence>
<dbReference type="SMART" id="SM01157">
    <property type="entry name" value="DUF1719"/>
    <property type="match status" value="1"/>
</dbReference>
<dbReference type="OrthoDB" id="655353at2759"/>
<dbReference type="AlphaFoldDB" id="A0A835BWN3"/>
<reference evidence="1" key="1">
    <citation type="submission" date="2020-07" db="EMBL/GenBank/DDBJ databases">
        <title>Genome sequence and genetic diversity analysis of an under-domesticated orphan crop, white fonio (Digitaria exilis).</title>
        <authorList>
            <person name="Bennetzen J.L."/>
            <person name="Chen S."/>
            <person name="Ma X."/>
            <person name="Wang X."/>
            <person name="Yssel A.E.J."/>
            <person name="Chaluvadi S.R."/>
            <person name="Johnson M."/>
            <person name="Gangashetty P."/>
            <person name="Hamidou F."/>
            <person name="Sanogo M.D."/>
            <person name="Zwaenepoel A."/>
            <person name="Wallace J."/>
            <person name="Van De Peer Y."/>
            <person name="Van Deynze A."/>
        </authorList>
    </citation>
    <scope>NUCLEOTIDE SEQUENCE</scope>
    <source>
        <tissue evidence="1">Leaves</tissue>
    </source>
</reference>
<dbReference type="EMBL" id="JACEFO010001739">
    <property type="protein sequence ID" value="KAF8713980.1"/>
    <property type="molecule type" value="Genomic_DNA"/>
</dbReference>
<dbReference type="Pfam" id="PF08224">
    <property type="entry name" value="DUF1719"/>
    <property type="match status" value="1"/>
</dbReference>